<protein>
    <submittedName>
        <fullName evidence="1">Uncharacterized protein</fullName>
    </submittedName>
</protein>
<gene>
    <name evidence="1" type="ORF">ACAOBT_LOCUS9357</name>
</gene>
<proteinExistence type="predicted"/>
<reference evidence="1" key="1">
    <citation type="submission" date="2022-03" db="EMBL/GenBank/DDBJ databases">
        <authorList>
            <person name="Sayadi A."/>
        </authorList>
    </citation>
    <scope>NUCLEOTIDE SEQUENCE</scope>
</reference>
<evidence type="ECO:0000313" key="1">
    <source>
        <dbReference type="EMBL" id="CAH1971292.1"/>
    </source>
</evidence>
<dbReference type="AlphaFoldDB" id="A0A9P0KBG7"/>
<dbReference type="Proteomes" id="UP001152888">
    <property type="component" value="Unassembled WGS sequence"/>
</dbReference>
<name>A0A9P0KBG7_ACAOB</name>
<dbReference type="EMBL" id="CAKOFQ010006783">
    <property type="protein sequence ID" value="CAH1971292.1"/>
    <property type="molecule type" value="Genomic_DNA"/>
</dbReference>
<comment type="caution">
    <text evidence="1">The sequence shown here is derived from an EMBL/GenBank/DDBJ whole genome shotgun (WGS) entry which is preliminary data.</text>
</comment>
<organism evidence="1 2">
    <name type="scientific">Acanthoscelides obtectus</name>
    <name type="common">Bean weevil</name>
    <name type="synonym">Bruchus obtectus</name>
    <dbReference type="NCBI Taxonomy" id="200917"/>
    <lineage>
        <taxon>Eukaryota</taxon>
        <taxon>Metazoa</taxon>
        <taxon>Ecdysozoa</taxon>
        <taxon>Arthropoda</taxon>
        <taxon>Hexapoda</taxon>
        <taxon>Insecta</taxon>
        <taxon>Pterygota</taxon>
        <taxon>Neoptera</taxon>
        <taxon>Endopterygota</taxon>
        <taxon>Coleoptera</taxon>
        <taxon>Polyphaga</taxon>
        <taxon>Cucujiformia</taxon>
        <taxon>Chrysomeloidea</taxon>
        <taxon>Chrysomelidae</taxon>
        <taxon>Bruchinae</taxon>
        <taxon>Bruchini</taxon>
        <taxon>Acanthoscelides</taxon>
    </lineage>
</organism>
<sequence length="67" mass="8061">MDAKMKDYHVYEEYLDQVVEYCSDFTSVQEMINRYLALLSEKNFMAQLQEKNLRLLENAEKRYGKAD</sequence>
<accession>A0A9P0KBG7</accession>
<dbReference type="OrthoDB" id="10264298at2759"/>
<keyword evidence="2" id="KW-1185">Reference proteome</keyword>
<evidence type="ECO:0000313" key="2">
    <source>
        <dbReference type="Proteomes" id="UP001152888"/>
    </source>
</evidence>